<dbReference type="HOGENOM" id="CLU_009583_2_5_0"/>
<dbReference type="SUPFAM" id="SSF53756">
    <property type="entry name" value="UDP-Glycosyltransferase/glycogen phosphorylase"/>
    <property type="match status" value="1"/>
</dbReference>
<keyword evidence="3" id="KW-0808">Transferase</keyword>
<gene>
    <name evidence="3" type="ORF">U14_00876</name>
</gene>
<name>A0A0S6VR04_9BACT</name>
<sequence length="358" mass="39612">MIDKLTLHGTQKFLLSLTQELTPHGFEQRVYCLKNEAHPANLNAFRQAGIEVIIIGATLRGIWRMIADWLAWKPDIVFTLLFYSDQIGRIVAKIAAVPVIISSIRAQNIYKQRWHFWCDRLTARFAQKIVFNAKSAIPFALRHEGVREAQVVYIPNGVNPPAQALEKQTCRRQLEIPPTARIIVSIGRLAPQKGFDCLLQAFRLVAAQFPDVCLLIIGQGAQFAELQMLAVKLGVSRQTRFLGERTDIDTLLACADLYVQASHFEGMPNALMEAMAAGIPAIATAVDGARDIVEDGVTGWLTPPGDAEQLAAHLCEALRYPEIAAQIGAHAARSMAERFSVEQMAAAYETLFRALLSP</sequence>
<feature type="domain" description="Glycosyltransferase subfamily 4-like N-terminal" evidence="2">
    <location>
        <begin position="9"/>
        <end position="157"/>
    </location>
</feature>
<reference evidence="3" key="1">
    <citation type="journal article" date="2015" name="PeerJ">
        <title>First genomic representation of candidate bacterial phylum KSB3 points to enhanced environmental sensing as a trigger of wastewater bulking.</title>
        <authorList>
            <person name="Sekiguchi Y."/>
            <person name="Ohashi A."/>
            <person name="Parks D.H."/>
            <person name="Yamauchi T."/>
            <person name="Tyson G.W."/>
            <person name="Hugenholtz P."/>
        </authorList>
    </citation>
    <scope>NUCLEOTIDE SEQUENCE [LARGE SCALE GENOMIC DNA]</scope>
</reference>
<evidence type="ECO:0000313" key="3">
    <source>
        <dbReference type="EMBL" id="GAK49653.1"/>
    </source>
</evidence>
<dbReference type="AlphaFoldDB" id="A0A0S6VR04"/>
<dbReference type="Pfam" id="PF00534">
    <property type="entry name" value="Glycos_transf_1"/>
    <property type="match status" value="1"/>
</dbReference>
<dbReference type="GO" id="GO:0016757">
    <property type="term" value="F:glycosyltransferase activity"/>
    <property type="evidence" value="ECO:0007669"/>
    <property type="project" value="InterPro"/>
</dbReference>
<dbReference type="InterPro" id="IPR028098">
    <property type="entry name" value="Glyco_trans_4-like_N"/>
</dbReference>
<evidence type="ECO:0000259" key="2">
    <source>
        <dbReference type="Pfam" id="PF13579"/>
    </source>
</evidence>
<organism evidence="3">
    <name type="scientific">Candidatus Moduliflexus flocculans</name>
    <dbReference type="NCBI Taxonomy" id="1499966"/>
    <lineage>
        <taxon>Bacteria</taxon>
        <taxon>Candidatus Moduliflexota</taxon>
        <taxon>Candidatus Moduliflexia</taxon>
        <taxon>Candidatus Moduliflexales</taxon>
        <taxon>Candidatus Moduliflexaceae</taxon>
    </lineage>
</organism>
<feature type="domain" description="Glycosyl transferase family 1" evidence="1">
    <location>
        <begin position="168"/>
        <end position="331"/>
    </location>
</feature>
<keyword evidence="4" id="KW-1185">Reference proteome</keyword>
<evidence type="ECO:0000313" key="4">
    <source>
        <dbReference type="Proteomes" id="UP000030700"/>
    </source>
</evidence>
<dbReference type="Proteomes" id="UP000030700">
    <property type="component" value="Unassembled WGS sequence"/>
</dbReference>
<dbReference type="Pfam" id="PF13579">
    <property type="entry name" value="Glyco_trans_4_4"/>
    <property type="match status" value="1"/>
</dbReference>
<dbReference type="PANTHER" id="PTHR12526">
    <property type="entry name" value="GLYCOSYLTRANSFERASE"/>
    <property type="match status" value="1"/>
</dbReference>
<dbReference type="Gene3D" id="3.40.50.2000">
    <property type="entry name" value="Glycogen Phosphorylase B"/>
    <property type="match status" value="2"/>
</dbReference>
<dbReference type="EMBL" id="DF820455">
    <property type="protein sequence ID" value="GAK49653.1"/>
    <property type="molecule type" value="Genomic_DNA"/>
</dbReference>
<evidence type="ECO:0000259" key="1">
    <source>
        <dbReference type="Pfam" id="PF00534"/>
    </source>
</evidence>
<dbReference type="STRING" id="1499966.U14_00876"/>
<proteinExistence type="predicted"/>
<accession>A0A0S6VR04</accession>
<dbReference type="InterPro" id="IPR001296">
    <property type="entry name" value="Glyco_trans_1"/>
</dbReference>
<protein>
    <submittedName>
        <fullName evidence="3">Glycosyl transferase, group 1 family protein</fullName>
    </submittedName>
</protein>